<dbReference type="AlphaFoldDB" id="K4KPC7"/>
<evidence type="ECO:0000256" key="1">
    <source>
        <dbReference type="SAM" id="SignalP"/>
    </source>
</evidence>
<dbReference type="HOGENOM" id="CLU_2221456_0_0_6"/>
<gene>
    <name evidence="2" type="ordered locus">M5M_18790</name>
</gene>
<feature type="chain" id="PRO_5003880045" evidence="1">
    <location>
        <begin position="22"/>
        <end position="106"/>
    </location>
</feature>
<dbReference type="STRING" id="1117647.M5M_18790"/>
<dbReference type="EMBL" id="CP003746">
    <property type="protein sequence ID" value="AFV00887.1"/>
    <property type="molecule type" value="Genomic_DNA"/>
</dbReference>
<keyword evidence="1" id="KW-0732">Signal</keyword>
<accession>K4KPC7</accession>
<dbReference type="KEGG" id="saga:M5M_18790"/>
<dbReference type="RefSeq" id="WP_015049037.1">
    <property type="nucleotide sequence ID" value="NC_018868.3"/>
</dbReference>
<name>K4KPC7_SIMAS</name>
<dbReference type="Proteomes" id="UP000000466">
    <property type="component" value="Chromosome"/>
</dbReference>
<evidence type="ECO:0000313" key="3">
    <source>
        <dbReference type="Proteomes" id="UP000000466"/>
    </source>
</evidence>
<reference evidence="2 3" key="1">
    <citation type="journal article" date="2013" name="Genome Announc.">
        <title>Complete genome sequence of Simiduia agarivorans SA1(T), a marine bacterium able to degrade a variety of polysaccharides.</title>
        <authorList>
            <person name="Lin S.Y."/>
            <person name="Shieh W.Y."/>
            <person name="Chen J.S."/>
            <person name="Tang S.L."/>
        </authorList>
    </citation>
    <scope>NUCLEOTIDE SEQUENCE [LARGE SCALE GENOMIC DNA]</scope>
    <source>
        <strain evidence="3">DSM 21679 / JCM 13881 / BCRC 17597 / SA1</strain>
    </source>
</reference>
<organism evidence="2 3">
    <name type="scientific">Simiduia agarivorans (strain DSM 21679 / JCM 13881 / BCRC 17597 / SA1)</name>
    <dbReference type="NCBI Taxonomy" id="1117647"/>
    <lineage>
        <taxon>Bacteria</taxon>
        <taxon>Pseudomonadati</taxon>
        <taxon>Pseudomonadota</taxon>
        <taxon>Gammaproteobacteria</taxon>
        <taxon>Cellvibrionales</taxon>
        <taxon>Cellvibrionaceae</taxon>
        <taxon>Simiduia</taxon>
    </lineage>
</organism>
<protein>
    <submittedName>
        <fullName evidence="2">Uncharacterized protein</fullName>
    </submittedName>
</protein>
<evidence type="ECO:0000313" key="2">
    <source>
        <dbReference type="EMBL" id="AFV00887.1"/>
    </source>
</evidence>
<feature type="signal peptide" evidence="1">
    <location>
        <begin position="1"/>
        <end position="21"/>
    </location>
</feature>
<keyword evidence="3" id="KW-1185">Reference proteome</keyword>
<sequence>MNTTNTIAALILTASAGLANAGSIDAPVPQIDTTWALAKVEMPEPTFAGQVKAPVLLSQAQDQRVWTFRSMVDGQWVETQVTELVSEAARSLANTAFDSAREMAGL</sequence>
<proteinExistence type="predicted"/>